<protein>
    <submittedName>
        <fullName evidence="5">Uncharacterized protein LOC101852120</fullName>
    </submittedName>
</protein>
<dbReference type="CDD" id="cd12086">
    <property type="entry name" value="DD_cGKI-beta"/>
    <property type="match status" value="1"/>
</dbReference>
<proteinExistence type="predicted"/>
<evidence type="ECO:0000256" key="2">
    <source>
        <dbReference type="SAM" id="MobiDB-lite"/>
    </source>
</evidence>
<organism evidence="4 5">
    <name type="scientific">Aplysia californica</name>
    <name type="common">California sea hare</name>
    <dbReference type="NCBI Taxonomy" id="6500"/>
    <lineage>
        <taxon>Eukaryota</taxon>
        <taxon>Metazoa</taxon>
        <taxon>Spiralia</taxon>
        <taxon>Lophotrochozoa</taxon>
        <taxon>Mollusca</taxon>
        <taxon>Gastropoda</taxon>
        <taxon>Heterobranchia</taxon>
        <taxon>Euthyneura</taxon>
        <taxon>Tectipleura</taxon>
        <taxon>Aplysiida</taxon>
        <taxon>Aplysioidea</taxon>
        <taxon>Aplysiidae</taxon>
        <taxon>Aplysia</taxon>
    </lineage>
</organism>
<dbReference type="GeneID" id="101852120"/>
<feature type="coiled-coil region" evidence="1">
    <location>
        <begin position="3"/>
        <end position="54"/>
    </location>
</feature>
<gene>
    <name evidence="5" type="primary">LOC101852120</name>
</gene>
<dbReference type="Gene3D" id="1.20.5.170">
    <property type="match status" value="1"/>
</dbReference>
<dbReference type="Pfam" id="PF16808">
    <property type="entry name" value="PKcGMP_CC"/>
    <property type="match status" value="1"/>
</dbReference>
<keyword evidence="1" id="KW-0175">Coiled coil</keyword>
<evidence type="ECO:0000256" key="1">
    <source>
        <dbReference type="SAM" id="Coils"/>
    </source>
</evidence>
<accession>A0ABM0K2Y1</accession>
<name>A0ABM0K2Y1_APLCA</name>
<reference evidence="5" key="1">
    <citation type="submission" date="2025-08" db="UniProtKB">
        <authorList>
            <consortium name="RefSeq"/>
        </authorList>
    </citation>
    <scope>IDENTIFICATION</scope>
</reference>
<sequence length="155" mass="16785">MVMGTLRELQLALQEKIEELRQRDELIDELEGELDEKDSLIQRLQTELDKYRSVLPSATGSMSPHTARKSHHPGVSIPNQRDLICGSGSNGGVGVTNHNGGMVDEGGAGFAGVGGVSGVLREERTKRLAISAEPTNFSSQELMSLRNNIVPKTYA</sequence>
<dbReference type="Proteomes" id="UP000694888">
    <property type="component" value="Unplaced"/>
</dbReference>
<keyword evidence="4" id="KW-1185">Reference proteome</keyword>
<dbReference type="RefSeq" id="XP_005107533.1">
    <property type="nucleotide sequence ID" value="XM_005107476.3"/>
</dbReference>
<dbReference type="InterPro" id="IPR031831">
    <property type="entry name" value="PKcGMP_CC"/>
</dbReference>
<feature type="region of interest" description="Disordered" evidence="2">
    <location>
        <begin position="57"/>
        <end position="77"/>
    </location>
</feature>
<evidence type="ECO:0000313" key="5">
    <source>
        <dbReference type="RefSeq" id="XP_005107533.1"/>
    </source>
</evidence>
<evidence type="ECO:0000313" key="4">
    <source>
        <dbReference type="Proteomes" id="UP000694888"/>
    </source>
</evidence>
<feature type="domain" description="cGMP-dependent protein kinase N-terminal coiled-coil" evidence="3">
    <location>
        <begin position="18"/>
        <end position="52"/>
    </location>
</feature>
<evidence type="ECO:0000259" key="3">
    <source>
        <dbReference type="Pfam" id="PF16808"/>
    </source>
</evidence>